<dbReference type="GO" id="GO:1990904">
    <property type="term" value="C:ribonucleoprotein complex"/>
    <property type="evidence" value="ECO:0007669"/>
    <property type="project" value="UniProtKB-KW"/>
</dbReference>
<protein>
    <recommendedName>
        <fullName evidence="7">rRNA biogenesis protein RRP36</fullName>
    </recommendedName>
</protein>
<evidence type="ECO:0000256" key="6">
    <source>
        <dbReference type="ARBA" id="ARBA00033659"/>
    </source>
</evidence>
<name>A0A1D6I1X5_MAIZE</name>
<evidence type="ECO:0000256" key="5">
    <source>
        <dbReference type="ARBA" id="ARBA00023277"/>
    </source>
</evidence>
<dbReference type="STRING" id="4577.A0A1D6I1X5"/>
<evidence type="ECO:0000256" key="7">
    <source>
        <dbReference type="RuleBase" id="RU368027"/>
    </source>
</evidence>
<evidence type="ECO:0000313" key="8">
    <source>
        <dbReference type="EMBL" id="ONM54208.1"/>
    </source>
</evidence>
<dbReference type="GO" id="GO:0042732">
    <property type="term" value="P:D-xylose metabolic process"/>
    <property type="evidence" value="ECO:0007669"/>
    <property type="project" value="UniProtKB-KW"/>
</dbReference>
<dbReference type="InParanoid" id="A0A1D6I1X5"/>
<keyword evidence="5" id="KW-0119">Carbohydrate metabolism</keyword>
<dbReference type="GO" id="GO:0006364">
    <property type="term" value="P:rRNA processing"/>
    <property type="evidence" value="ECO:0007669"/>
    <property type="project" value="UniProtKB-UniRule"/>
</dbReference>
<dbReference type="SMR" id="A0A1D6I1X5"/>
<keyword evidence="7" id="KW-0698">rRNA processing</keyword>
<dbReference type="InterPro" id="IPR001998">
    <property type="entry name" value="Xylose_isomerase"/>
</dbReference>
<dbReference type="Pfam" id="PF06102">
    <property type="entry name" value="RRP36"/>
    <property type="match status" value="1"/>
</dbReference>
<dbReference type="PANTHER" id="PTHR48408:SF1">
    <property type="entry name" value="XYLOSE ISOMERASE"/>
    <property type="match status" value="1"/>
</dbReference>
<evidence type="ECO:0000256" key="3">
    <source>
        <dbReference type="ARBA" id="ARBA00022723"/>
    </source>
</evidence>
<dbReference type="GO" id="GO:0009045">
    <property type="term" value="F:xylose isomerase activity"/>
    <property type="evidence" value="ECO:0007669"/>
    <property type="project" value="UniProtKB-EC"/>
</dbReference>
<keyword evidence="2" id="KW-0859">Xylose metabolism</keyword>
<evidence type="ECO:0000256" key="4">
    <source>
        <dbReference type="ARBA" id="ARBA00023235"/>
    </source>
</evidence>
<comment type="similarity">
    <text evidence="7">Belongs to the RRP36 family.</text>
</comment>
<proteinExistence type="inferred from homology"/>
<dbReference type="InterPro" id="IPR036237">
    <property type="entry name" value="Xyl_isomerase-like_sf"/>
</dbReference>
<comment type="catalytic activity">
    <reaction evidence="6">
        <text>alpha-D-xylose = alpha-D-xylulofuranose</text>
        <dbReference type="Rhea" id="RHEA:22816"/>
        <dbReference type="ChEBI" id="CHEBI:28518"/>
        <dbReference type="ChEBI" id="CHEBI:188998"/>
        <dbReference type="EC" id="5.3.1.5"/>
    </reaction>
</comment>
<dbReference type="GO" id="GO:0046872">
    <property type="term" value="F:metal ion binding"/>
    <property type="evidence" value="ECO:0007669"/>
    <property type="project" value="UniProtKB-KW"/>
</dbReference>
<dbReference type="AlphaFoldDB" id="A0A1D6I1X5"/>
<dbReference type="Gene3D" id="3.20.20.150">
    <property type="entry name" value="Divalent-metal-dependent TIM barrel enzymes"/>
    <property type="match status" value="1"/>
</dbReference>
<dbReference type="EMBL" id="CM007650">
    <property type="protein sequence ID" value="ONM54208.1"/>
    <property type="molecule type" value="Genomic_DNA"/>
</dbReference>
<accession>A0A1D6I1X5</accession>
<evidence type="ECO:0000256" key="2">
    <source>
        <dbReference type="ARBA" id="ARBA00022629"/>
    </source>
</evidence>
<sequence>MMSELNAPSSPLPPVTPAPRLASTMIARNKLTSMRELLKADFDKQLTSHPPKNIESEILREHIKKEREAAKAGKRSYYLKKSELCERKLVNKYNELKVKSTRFKGMLVNIDTNNGDPQVGWTCIVASGGFNFDAKLSVPLSYDSCSVKKWNSTNIGFFCGNRRRESTKVEDMFVAHISEIDTLAHGLHNVAKLIEVGICCSVMFGIVP</sequence>
<organism evidence="8">
    <name type="scientific">Zea mays</name>
    <name type="common">Maize</name>
    <dbReference type="NCBI Taxonomy" id="4577"/>
    <lineage>
        <taxon>Eukaryota</taxon>
        <taxon>Viridiplantae</taxon>
        <taxon>Streptophyta</taxon>
        <taxon>Embryophyta</taxon>
        <taxon>Tracheophyta</taxon>
        <taxon>Spermatophyta</taxon>
        <taxon>Magnoliopsida</taxon>
        <taxon>Liliopsida</taxon>
        <taxon>Poales</taxon>
        <taxon>Poaceae</taxon>
        <taxon>PACMAD clade</taxon>
        <taxon>Panicoideae</taxon>
        <taxon>Andropogonodae</taxon>
        <taxon>Andropogoneae</taxon>
        <taxon>Tripsacinae</taxon>
        <taxon>Zea</taxon>
    </lineage>
</organism>
<reference evidence="8" key="1">
    <citation type="submission" date="2015-12" db="EMBL/GenBank/DDBJ databases">
        <title>Update maize B73 reference genome by single molecule sequencing technologies.</title>
        <authorList>
            <consortium name="Maize Genome Sequencing Project"/>
            <person name="Ware D."/>
        </authorList>
    </citation>
    <scope>NUCLEOTIDE SEQUENCE [LARGE SCALE GENOMIC DNA]</scope>
    <source>
        <tissue evidence="8">Seedling</tissue>
    </source>
</reference>
<comment type="subunit">
    <text evidence="7">Associates with 90S and pre-40S pre-ribosomal particles.</text>
</comment>
<keyword evidence="7" id="KW-0539">Nucleus</keyword>
<dbReference type="GO" id="GO:0005730">
    <property type="term" value="C:nucleolus"/>
    <property type="evidence" value="ECO:0007669"/>
    <property type="project" value="UniProtKB-SubCell"/>
</dbReference>
<gene>
    <name evidence="8" type="ORF">ZEAMMB73_Zm00001d020070</name>
</gene>
<keyword evidence="4" id="KW-0413">Isomerase</keyword>
<dbReference type="PANTHER" id="PTHR48408">
    <property type="match status" value="1"/>
</dbReference>
<dbReference type="InterPro" id="IPR009292">
    <property type="entry name" value="RRP36"/>
</dbReference>
<keyword evidence="3" id="KW-0479">Metal-binding</keyword>
<evidence type="ECO:0000256" key="1">
    <source>
        <dbReference type="ARBA" id="ARBA00005765"/>
    </source>
</evidence>
<keyword evidence="7" id="KW-0690">Ribosome biogenesis</keyword>
<keyword evidence="7" id="KW-0687">Ribonucleoprotein</keyword>
<comment type="similarity">
    <text evidence="1">Belongs to the xylose isomerase family.</text>
</comment>
<dbReference type="SUPFAM" id="SSF51658">
    <property type="entry name" value="Xylose isomerase-like"/>
    <property type="match status" value="1"/>
</dbReference>
<comment type="subcellular location">
    <subcellularLocation>
        <location evidence="7">Nucleus</location>
        <location evidence="7">Nucleolus</location>
    </subcellularLocation>
</comment>
<comment type="function">
    <text evidence="7">Component of the 90S pre-ribosome involved in the maturation of rRNAs. Required for early cleavages of the pre-RNAs in the 40S ribosomal subunit maturation pathway.</text>
</comment>